<dbReference type="PROSITE" id="PS51149">
    <property type="entry name" value="GLY_RADICAL_2"/>
    <property type="match status" value="1"/>
</dbReference>
<dbReference type="InterPro" id="IPR019777">
    <property type="entry name" value="Form_AcTrfase_GR_CS"/>
</dbReference>
<feature type="domain" description="PFL" evidence="5">
    <location>
        <begin position="200"/>
        <end position="867"/>
    </location>
</feature>
<dbReference type="AlphaFoldDB" id="A0A1G5BUX4"/>
<dbReference type="Pfam" id="PF01228">
    <property type="entry name" value="Gly_radical"/>
    <property type="match status" value="1"/>
</dbReference>
<dbReference type="SUPFAM" id="SSF51998">
    <property type="entry name" value="PFL-like glycyl radical enzymes"/>
    <property type="match status" value="1"/>
</dbReference>
<dbReference type="InterPro" id="IPR051215">
    <property type="entry name" value="GRE"/>
</dbReference>
<feature type="modified residue" description="Glycine radical" evidence="3">
    <location>
        <position position="970"/>
    </location>
</feature>
<gene>
    <name evidence="6" type="ORF">SAMN05216233_102206</name>
</gene>
<dbReference type="InterPro" id="IPR001150">
    <property type="entry name" value="Gly_radical"/>
</dbReference>
<evidence type="ECO:0000313" key="6">
    <source>
        <dbReference type="EMBL" id="SCX93867.1"/>
    </source>
</evidence>
<dbReference type="GO" id="GO:0016829">
    <property type="term" value="F:lyase activity"/>
    <property type="evidence" value="ECO:0007669"/>
    <property type="project" value="UniProtKB-KW"/>
</dbReference>
<reference evidence="6 7" key="1">
    <citation type="submission" date="2016-10" db="EMBL/GenBank/DDBJ databases">
        <authorList>
            <person name="de Groot N.N."/>
        </authorList>
    </citation>
    <scope>NUCLEOTIDE SEQUENCE [LARGE SCALE GENOMIC DNA]</scope>
    <source>
        <strain evidence="6 7">AA1</strain>
    </source>
</reference>
<sequence length="996" mass="109997">MPVLSFARRVFTPNRLTRWVLTVLALGFRVLPHVRNKLKSPEGWMDFSVGVATENGSVAQALVFQGGQCRVVTPIPARVDACLTARDEKSLAELVLLPPSEVMVMMLKNRIRTSGNLAYIQLVNRLVALLAAPLQERILGNASVVSKLSLTDTPAGDRPEGYAGLARRARHHLTADAEDDPGVRHLKDPYLSRWDLGAFPRIEALLARHLKARPRICPERAEALTAWHRKNGYETKPDGTAWHPVERQGLALAHVLKSKKPVVATHQLLAGTTTSDPVCGVAIYPDTHGTSLWSELDTVHRRELNPYDISPYAKKALHDLFPFWIHRNVREQARSRLKDLTPLEIDEKWVAYFCWKSVGVSHTAPDFPAILSHGTTGLREKIKERQRDPGLTQGQSHTLRGMSRMLDGLDAYADALSREAVRCAAEDPNPAREKELTDLARVCAKVPRHAAVTLHEALQCLWTTWIALNMENTDTGLSMGRLDRLLQPFFLSDMAQCTSREERNATIEKALELCCAFFLRLTDHMPMSPDIGNHLFGGSPPDQAVTLGGVTPQGEDGVCDMTYILLKVTEMLSIHDPNVNARIHPEKNSVTYIKRLCEVNYTTGATPSLHNDLAVAASLAKHGYPEEHANDWCAIGCVEPTLTGRHAGHTGSILMNLVAGLEMALNNGVHPLIGTRLGPRTGSLKHFTDFEAFFTAWKTQQRFLIENAVTLNNTYAALHAEMRPTPLLSILMDGCLAAATDITQGGARYNSSGTSNIGLADVTDSLLAVKKLVFDDKRLTLSAFKEAVDTRFTQAPHIRELVRNHVPLFGSGSDEAIFLCNEITRFLSTTYHGFTNHRGGPYTCGFWSMSQHVAYGALSGTLPSGRLAGKAFTPGLTPEPHASANYLDFIFDVARLDPTHMDNNIAFNVKLVPKPGESRQKIVDTMAAYVTAYLGLGGMQMQFNVVDSSTLKDAMARPEHYPNLIVRISGYNAYFVRLNHAQQIELIERAEYGMAG</sequence>
<keyword evidence="1 3" id="KW-0556">Organic radical</keyword>
<keyword evidence="2" id="KW-0456">Lyase</keyword>
<dbReference type="GO" id="GO:0016740">
    <property type="term" value="F:transferase activity"/>
    <property type="evidence" value="ECO:0007669"/>
    <property type="project" value="UniProtKB-KW"/>
</dbReference>
<feature type="domain" description="Glycine radical" evidence="4">
    <location>
        <begin position="870"/>
        <end position="995"/>
    </location>
</feature>
<evidence type="ECO:0000256" key="3">
    <source>
        <dbReference type="PROSITE-ProRule" id="PRU00493"/>
    </source>
</evidence>
<proteinExistence type="predicted"/>
<dbReference type="InterPro" id="IPR004184">
    <property type="entry name" value="PFL_dom"/>
</dbReference>
<evidence type="ECO:0000256" key="1">
    <source>
        <dbReference type="ARBA" id="ARBA00022818"/>
    </source>
</evidence>
<dbReference type="RefSeq" id="WP_092208573.1">
    <property type="nucleotide sequence ID" value="NZ_FMUX01000002.1"/>
</dbReference>
<name>A0A1G5BUX4_9BACT</name>
<evidence type="ECO:0000259" key="5">
    <source>
        <dbReference type="PROSITE" id="PS51554"/>
    </source>
</evidence>
<accession>A0A1G5BUX4</accession>
<organism evidence="6 7">
    <name type="scientific">Desulfoluna spongiiphila</name>
    <dbReference type="NCBI Taxonomy" id="419481"/>
    <lineage>
        <taxon>Bacteria</taxon>
        <taxon>Pseudomonadati</taxon>
        <taxon>Thermodesulfobacteriota</taxon>
        <taxon>Desulfobacteria</taxon>
        <taxon>Desulfobacterales</taxon>
        <taxon>Desulfolunaceae</taxon>
        <taxon>Desulfoluna</taxon>
    </lineage>
</organism>
<evidence type="ECO:0000313" key="7">
    <source>
        <dbReference type="Proteomes" id="UP000198870"/>
    </source>
</evidence>
<keyword evidence="6" id="KW-0808">Transferase</keyword>
<dbReference type="PROSITE" id="PS51554">
    <property type="entry name" value="PFL"/>
    <property type="match status" value="1"/>
</dbReference>
<dbReference type="PROSITE" id="PS00850">
    <property type="entry name" value="GLY_RADICAL_1"/>
    <property type="match status" value="1"/>
</dbReference>
<dbReference type="PANTHER" id="PTHR43641:SF2">
    <property type="entry name" value="DEHYDRATASE YBIW-RELATED"/>
    <property type="match status" value="1"/>
</dbReference>
<evidence type="ECO:0000259" key="4">
    <source>
        <dbReference type="PROSITE" id="PS51149"/>
    </source>
</evidence>
<dbReference type="STRING" id="419481.SAMN05216233_102206"/>
<keyword evidence="7" id="KW-1185">Reference proteome</keyword>
<dbReference type="Pfam" id="PF02901">
    <property type="entry name" value="PFL-like"/>
    <property type="match status" value="1"/>
</dbReference>
<protein>
    <submittedName>
        <fullName evidence="6">Formate C-acetyltransferase</fullName>
    </submittedName>
</protein>
<dbReference type="Proteomes" id="UP000198870">
    <property type="component" value="Unassembled WGS sequence"/>
</dbReference>
<dbReference type="OrthoDB" id="9803969at2"/>
<evidence type="ECO:0000256" key="2">
    <source>
        <dbReference type="ARBA" id="ARBA00023239"/>
    </source>
</evidence>
<dbReference type="Gene3D" id="3.20.70.20">
    <property type="match status" value="1"/>
</dbReference>
<dbReference type="GO" id="GO:0005829">
    <property type="term" value="C:cytosol"/>
    <property type="evidence" value="ECO:0007669"/>
    <property type="project" value="TreeGrafter"/>
</dbReference>
<dbReference type="PANTHER" id="PTHR43641">
    <property type="entry name" value="FORMATE ACETYLTRANSFERASE 3-RELATED"/>
    <property type="match status" value="1"/>
</dbReference>
<dbReference type="EMBL" id="FMUX01000002">
    <property type="protein sequence ID" value="SCX93867.1"/>
    <property type="molecule type" value="Genomic_DNA"/>
</dbReference>